<dbReference type="HAMAP" id="MF_01940">
    <property type="entry name" value="RNA_CPDase"/>
    <property type="match status" value="1"/>
</dbReference>
<dbReference type="PANTHER" id="PTHR35561">
    <property type="entry name" value="RNA 2',3'-CYCLIC PHOSPHODIESTERASE"/>
    <property type="match status" value="1"/>
</dbReference>
<comment type="catalytic activity">
    <reaction evidence="2">
        <text>a 3'-end 2',3'-cyclophospho-ribonucleotide-RNA + H2O = a 3'-end 2'-phospho-ribonucleotide-RNA + H(+)</text>
        <dbReference type="Rhea" id="RHEA:11828"/>
        <dbReference type="Rhea" id="RHEA-COMP:10464"/>
        <dbReference type="Rhea" id="RHEA-COMP:17353"/>
        <dbReference type="ChEBI" id="CHEBI:15377"/>
        <dbReference type="ChEBI" id="CHEBI:15378"/>
        <dbReference type="ChEBI" id="CHEBI:83064"/>
        <dbReference type="ChEBI" id="CHEBI:173113"/>
        <dbReference type="EC" id="3.1.4.58"/>
    </reaction>
</comment>
<sequence length="176" mass="19428">MRVFLACLPPRDCLASLQDWQRQLRRLGGGRPLPARQLHLTLAFLGEVTPLQLQLAADCAERAMASLPASVRLDSCGSWHDVGWCGPVHPPPALRAWVENLKRELRAAGIAADARPYRPHLTLLRRLARPLPQQALPPLILPLDDVALLASELRADGARHYRLDGWRRSAAPASDA</sequence>
<dbReference type="GO" id="GO:0008664">
    <property type="term" value="F:RNA 2',3'-cyclic 3'-phosphodiesterase activity"/>
    <property type="evidence" value="ECO:0007669"/>
    <property type="project" value="UniProtKB-EC"/>
</dbReference>
<feature type="active site" description="Proton donor" evidence="2">
    <location>
        <position position="39"/>
    </location>
</feature>
<keyword evidence="1 2" id="KW-0378">Hydrolase</keyword>
<dbReference type="SUPFAM" id="SSF55144">
    <property type="entry name" value="LigT-like"/>
    <property type="match status" value="1"/>
</dbReference>
<proteinExistence type="inferred from homology"/>
<comment type="similarity">
    <text evidence="2">Belongs to the 2H phosphoesterase superfamily. ThpR family.</text>
</comment>
<dbReference type="GO" id="GO:0004113">
    <property type="term" value="F:2',3'-cyclic-nucleotide 3'-phosphodiesterase activity"/>
    <property type="evidence" value="ECO:0007669"/>
    <property type="project" value="InterPro"/>
</dbReference>
<dbReference type="RefSeq" id="WP_103901436.1">
    <property type="nucleotide sequence ID" value="NZ_PQWB01000017.1"/>
</dbReference>
<feature type="short sequence motif" description="HXTX 1" evidence="2">
    <location>
        <begin position="39"/>
        <end position="42"/>
    </location>
</feature>
<dbReference type="PANTHER" id="PTHR35561:SF1">
    <property type="entry name" value="RNA 2',3'-CYCLIC PHOSPHODIESTERASE"/>
    <property type="match status" value="1"/>
</dbReference>
<feature type="short sequence motif" description="HXTX 2" evidence="2">
    <location>
        <begin position="120"/>
        <end position="123"/>
    </location>
</feature>
<evidence type="ECO:0000313" key="3">
    <source>
        <dbReference type="EMBL" id="POZ62989.1"/>
    </source>
</evidence>
<dbReference type="InterPro" id="IPR009097">
    <property type="entry name" value="Cyclic_Pdiesterase"/>
</dbReference>
<feature type="active site" description="Proton acceptor" evidence="2">
    <location>
        <position position="120"/>
    </location>
</feature>
<keyword evidence="4" id="KW-1185">Reference proteome</keyword>
<evidence type="ECO:0000256" key="1">
    <source>
        <dbReference type="ARBA" id="ARBA00022801"/>
    </source>
</evidence>
<dbReference type="EMBL" id="PQWB01000017">
    <property type="protein sequence ID" value="POZ62989.1"/>
    <property type="molecule type" value="Genomic_DNA"/>
</dbReference>
<dbReference type="OrthoDB" id="7061261at2"/>
<dbReference type="NCBIfam" id="TIGR02258">
    <property type="entry name" value="2_5_ligase"/>
    <property type="match status" value="1"/>
</dbReference>
<dbReference type="EC" id="3.1.4.58" evidence="2"/>
<dbReference type="AlphaFoldDB" id="A0A2S5DIY5"/>
<accession>A0A2S5DIY5</accession>
<gene>
    <name evidence="3" type="primary">thpR</name>
    <name evidence="3" type="ORF">C2I19_04040</name>
</gene>
<dbReference type="InterPro" id="IPR004175">
    <property type="entry name" value="RNA_CPDase"/>
</dbReference>
<comment type="function">
    <text evidence="2">Hydrolyzes RNA 2',3'-cyclic phosphodiester to an RNA 2'-phosphomonoester.</text>
</comment>
<evidence type="ECO:0000313" key="4">
    <source>
        <dbReference type="Proteomes" id="UP000237082"/>
    </source>
</evidence>
<dbReference type="Pfam" id="PF13563">
    <property type="entry name" value="2_5_RNA_ligase2"/>
    <property type="match status" value="1"/>
</dbReference>
<reference evidence="4" key="1">
    <citation type="submission" date="2018-02" db="EMBL/GenBank/DDBJ databases">
        <authorList>
            <person name="O'Hara-Hanley K."/>
            <person name="Soby S."/>
        </authorList>
    </citation>
    <scope>NUCLEOTIDE SEQUENCE [LARGE SCALE GENOMIC DNA]</scope>
    <source>
        <strain evidence="4">MWU14-2602</strain>
    </source>
</reference>
<evidence type="ECO:0000256" key="2">
    <source>
        <dbReference type="HAMAP-Rule" id="MF_01940"/>
    </source>
</evidence>
<protein>
    <recommendedName>
        <fullName evidence="2">RNA 2',3'-cyclic phosphodiesterase</fullName>
        <shortName evidence="2">RNA 2',3'-CPDase</shortName>
        <ecNumber evidence="2">3.1.4.58</ecNumber>
    </recommendedName>
</protein>
<dbReference type="Gene3D" id="3.90.1140.10">
    <property type="entry name" value="Cyclic phosphodiesterase"/>
    <property type="match status" value="1"/>
</dbReference>
<organism evidence="3 4">
    <name type="scientific">Chromobacterium alticapitis</name>
    <dbReference type="NCBI Taxonomy" id="2073169"/>
    <lineage>
        <taxon>Bacteria</taxon>
        <taxon>Pseudomonadati</taxon>
        <taxon>Pseudomonadota</taxon>
        <taxon>Betaproteobacteria</taxon>
        <taxon>Neisseriales</taxon>
        <taxon>Chromobacteriaceae</taxon>
        <taxon>Chromobacterium</taxon>
    </lineage>
</organism>
<name>A0A2S5DIY5_9NEIS</name>
<comment type="caution">
    <text evidence="3">The sequence shown here is derived from an EMBL/GenBank/DDBJ whole genome shotgun (WGS) entry which is preliminary data.</text>
</comment>
<dbReference type="Proteomes" id="UP000237082">
    <property type="component" value="Unassembled WGS sequence"/>
</dbReference>